<sequence length="463" mass="49686">MGTTIYSTNLDGDYHRISPNVGTYIDWGSNSTVNSGWGITDIQIAVFMADQAHDRLEIDTAMGVSASNGLNVGSVITIGNYKGVIGAGSTKYNIHLSFSEFYDEEVEFPRGTIAAKFIQSIIYKNTSETLPDDFYRQVYVAIDNWGGGNNNEGNDQSYISFTKWMPYQPGGYGGNAGGGTGGWNLPPEITGDLKRKTISDMAMPFSGVNIGDANGNNVSVTIVVSDPKRGGFLASSLGGGTYDPVTGVYTITGSPAQVNAAVKKLVFTQSPDLEGKSAALAPVSFKIIASDYYRNTVATLETDFWTNRAHTLKGKSGSDKLYGYAGKDKLSGNGGNDKLFGGSGNDTLTGGTGKDVFAFDYKPNTKTNKDKIVDFKVVDDSIWLDNAIFTKLGKSGTEKKPAQLKSSYFTIGSKAKDKNDYVIYDDKKGKLFYDADGSGKGKAVEIASLSKNLALTHKDFFVI</sequence>
<dbReference type="PRINTS" id="PR00313">
    <property type="entry name" value="CABNDNGRPT"/>
</dbReference>
<dbReference type="InterPro" id="IPR011049">
    <property type="entry name" value="Serralysin-like_metalloprot_C"/>
</dbReference>
<reference evidence="3 4" key="1">
    <citation type="submission" date="2020-08" db="EMBL/GenBank/DDBJ databases">
        <title>The Agave Microbiome: Exploring the role of microbial communities in plant adaptations to desert environments.</title>
        <authorList>
            <person name="Partida-Martinez L.P."/>
        </authorList>
    </citation>
    <scope>NUCLEOTIDE SEQUENCE [LARGE SCALE GENOMIC DNA]</scope>
    <source>
        <strain evidence="3 4">AT3.9</strain>
    </source>
</reference>
<evidence type="ECO:0000313" key="3">
    <source>
        <dbReference type="EMBL" id="MBB3020056.1"/>
    </source>
</evidence>
<dbReference type="InterPro" id="IPR018511">
    <property type="entry name" value="Hemolysin-typ_Ca-bd_CS"/>
</dbReference>
<dbReference type="Proteomes" id="UP000532010">
    <property type="component" value="Unassembled WGS sequence"/>
</dbReference>
<dbReference type="GO" id="GO:0005615">
    <property type="term" value="C:extracellular space"/>
    <property type="evidence" value="ECO:0007669"/>
    <property type="project" value="InterPro"/>
</dbReference>
<dbReference type="PANTHER" id="PTHR38340:SF1">
    <property type="entry name" value="S-LAYER PROTEIN"/>
    <property type="match status" value="1"/>
</dbReference>
<dbReference type="InterPro" id="IPR001343">
    <property type="entry name" value="Hemolysn_Ca-bd"/>
</dbReference>
<keyword evidence="4" id="KW-1185">Reference proteome</keyword>
<dbReference type="Gene3D" id="2.150.10.10">
    <property type="entry name" value="Serralysin-like metalloprotease, C-terminal"/>
    <property type="match status" value="1"/>
</dbReference>
<comment type="caution">
    <text evidence="3">The sequence shown here is derived from an EMBL/GenBank/DDBJ whole genome shotgun (WGS) entry which is preliminary data.</text>
</comment>
<evidence type="ECO:0000256" key="1">
    <source>
        <dbReference type="ARBA" id="ARBA00004613"/>
    </source>
</evidence>
<evidence type="ECO:0000313" key="4">
    <source>
        <dbReference type="Proteomes" id="UP000532010"/>
    </source>
</evidence>
<accession>A0A7W4VNF1</accession>
<dbReference type="RefSeq" id="WP_183451718.1">
    <property type="nucleotide sequence ID" value="NZ_JACHWB010000004.1"/>
</dbReference>
<gene>
    <name evidence="3" type="ORF">FHR70_003137</name>
</gene>
<comment type="subcellular location">
    <subcellularLocation>
        <location evidence="1">Secreted</location>
    </subcellularLocation>
</comment>
<dbReference type="GO" id="GO:0005509">
    <property type="term" value="F:calcium ion binding"/>
    <property type="evidence" value="ECO:0007669"/>
    <property type="project" value="InterPro"/>
</dbReference>
<protein>
    <submittedName>
        <fullName evidence="3">Ca2+-binding RTX toxin-like protein</fullName>
    </submittedName>
</protein>
<dbReference type="PROSITE" id="PS00330">
    <property type="entry name" value="HEMOLYSIN_CALCIUM"/>
    <property type="match status" value="2"/>
</dbReference>
<dbReference type="SUPFAM" id="SSF51120">
    <property type="entry name" value="beta-Roll"/>
    <property type="match status" value="1"/>
</dbReference>
<dbReference type="AlphaFoldDB" id="A0A7W4VNF1"/>
<keyword evidence="2" id="KW-0964">Secreted</keyword>
<dbReference type="Pfam" id="PF00353">
    <property type="entry name" value="HemolysinCabind"/>
    <property type="match status" value="1"/>
</dbReference>
<name>A0A7W4VNF1_9HYPH</name>
<proteinExistence type="predicted"/>
<dbReference type="PANTHER" id="PTHR38340">
    <property type="entry name" value="S-LAYER PROTEIN"/>
    <property type="match status" value="1"/>
</dbReference>
<dbReference type="EMBL" id="JACHWB010000004">
    <property type="protein sequence ID" value="MBB3020056.1"/>
    <property type="molecule type" value="Genomic_DNA"/>
</dbReference>
<evidence type="ECO:0000256" key="2">
    <source>
        <dbReference type="ARBA" id="ARBA00022525"/>
    </source>
</evidence>
<organism evidence="3 4">
    <name type="scientific">Microvirga lupini</name>
    <dbReference type="NCBI Taxonomy" id="420324"/>
    <lineage>
        <taxon>Bacteria</taxon>
        <taxon>Pseudomonadati</taxon>
        <taxon>Pseudomonadota</taxon>
        <taxon>Alphaproteobacteria</taxon>
        <taxon>Hyphomicrobiales</taxon>
        <taxon>Methylobacteriaceae</taxon>
        <taxon>Microvirga</taxon>
    </lineage>
</organism>
<dbReference type="InterPro" id="IPR050557">
    <property type="entry name" value="RTX_toxin/Mannuronan_C5-epim"/>
</dbReference>